<dbReference type="AlphaFoldDB" id="A0AAV5WMG2"/>
<sequence length="75" mass="8434">QDASFSCSSRDSPCYLCTPMLRWRGAKSPMECKSTQAGCYTIVGQVQTKDYFQPETPPRTFKGCDYCTEDCKEGL</sequence>
<name>A0AAV5WMG2_9BILA</name>
<organism evidence="1 2">
    <name type="scientific">Pristionchus fissidentatus</name>
    <dbReference type="NCBI Taxonomy" id="1538716"/>
    <lineage>
        <taxon>Eukaryota</taxon>
        <taxon>Metazoa</taxon>
        <taxon>Ecdysozoa</taxon>
        <taxon>Nematoda</taxon>
        <taxon>Chromadorea</taxon>
        <taxon>Rhabditida</taxon>
        <taxon>Rhabditina</taxon>
        <taxon>Diplogasteromorpha</taxon>
        <taxon>Diplogasteroidea</taxon>
        <taxon>Neodiplogasteridae</taxon>
        <taxon>Pristionchus</taxon>
    </lineage>
</organism>
<dbReference type="EMBL" id="BTSY01000006">
    <property type="protein sequence ID" value="GMT33176.1"/>
    <property type="molecule type" value="Genomic_DNA"/>
</dbReference>
<comment type="caution">
    <text evidence="1">The sequence shown here is derived from an EMBL/GenBank/DDBJ whole genome shotgun (WGS) entry which is preliminary data.</text>
</comment>
<feature type="non-terminal residue" evidence="1">
    <location>
        <position position="1"/>
    </location>
</feature>
<dbReference type="Proteomes" id="UP001432322">
    <property type="component" value="Unassembled WGS sequence"/>
</dbReference>
<proteinExistence type="predicted"/>
<evidence type="ECO:0000313" key="2">
    <source>
        <dbReference type="Proteomes" id="UP001432322"/>
    </source>
</evidence>
<keyword evidence="2" id="KW-1185">Reference proteome</keyword>
<protein>
    <submittedName>
        <fullName evidence="1">Uncharacterized protein</fullName>
    </submittedName>
</protein>
<feature type="non-terminal residue" evidence="1">
    <location>
        <position position="75"/>
    </location>
</feature>
<accession>A0AAV5WMG2</accession>
<gene>
    <name evidence="1" type="ORF">PFISCL1PPCAC_24473</name>
</gene>
<evidence type="ECO:0000313" key="1">
    <source>
        <dbReference type="EMBL" id="GMT33176.1"/>
    </source>
</evidence>
<reference evidence="1" key="1">
    <citation type="submission" date="2023-10" db="EMBL/GenBank/DDBJ databases">
        <title>Genome assembly of Pristionchus species.</title>
        <authorList>
            <person name="Yoshida K."/>
            <person name="Sommer R.J."/>
        </authorList>
    </citation>
    <scope>NUCLEOTIDE SEQUENCE</scope>
    <source>
        <strain evidence="1">RS5133</strain>
    </source>
</reference>